<dbReference type="CDD" id="cd04301">
    <property type="entry name" value="NAT_SF"/>
    <property type="match status" value="1"/>
</dbReference>
<comment type="caution">
    <text evidence="2">The sequence shown here is derived from an EMBL/GenBank/DDBJ whole genome shotgun (WGS) entry which is preliminary data.</text>
</comment>
<dbReference type="Gene3D" id="3.40.630.30">
    <property type="match status" value="1"/>
</dbReference>
<dbReference type="PANTHER" id="PTHR43072:SF8">
    <property type="entry name" value="ACYLTRANSFERASE FABY-RELATED"/>
    <property type="match status" value="1"/>
</dbReference>
<dbReference type="PANTHER" id="PTHR43072">
    <property type="entry name" value="N-ACETYLTRANSFERASE"/>
    <property type="match status" value="1"/>
</dbReference>
<evidence type="ECO:0000259" key="1">
    <source>
        <dbReference type="PROSITE" id="PS51186"/>
    </source>
</evidence>
<evidence type="ECO:0000313" key="3">
    <source>
        <dbReference type="Proteomes" id="UP000549052"/>
    </source>
</evidence>
<dbReference type="SUPFAM" id="SSF55729">
    <property type="entry name" value="Acyl-CoA N-acyltransferases (Nat)"/>
    <property type="match status" value="1"/>
</dbReference>
<accession>A0A839EPJ3</accession>
<proteinExistence type="predicted"/>
<dbReference type="InterPro" id="IPR000182">
    <property type="entry name" value="GNAT_dom"/>
</dbReference>
<dbReference type="EMBL" id="JACGXN010000009">
    <property type="protein sequence ID" value="MBA8880809.1"/>
    <property type="molecule type" value="Genomic_DNA"/>
</dbReference>
<name>A0A839EPJ3_9HYPH</name>
<sequence length="163" mass="17826">MISVQAIYAYHVLNGIASFETDVPSLDEMLARRASVLAAGLPYLVAVMNGRIMGYSYATVYRPRPAYRFTVEDSVYVANGLSGRGIGSSLLLQLVQRCEAGNWRQMVAIIGNSGNMGSLKLHERVGFETVGTLRSVGFKFGQWVDTVLMQKSLGRGDLASPDW</sequence>
<dbReference type="AlphaFoldDB" id="A0A839EPJ3"/>
<evidence type="ECO:0000313" key="2">
    <source>
        <dbReference type="EMBL" id="MBA8880809.1"/>
    </source>
</evidence>
<feature type="domain" description="N-acetyltransferase" evidence="1">
    <location>
        <begin position="2"/>
        <end position="154"/>
    </location>
</feature>
<keyword evidence="3" id="KW-1185">Reference proteome</keyword>
<dbReference type="EC" id="2.3.1.183" evidence="2"/>
<dbReference type="GO" id="GO:0102971">
    <property type="term" value="F:phosphinothricin N-acetyltransferase activity"/>
    <property type="evidence" value="ECO:0007669"/>
    <property type="project" value="UniProtKB-EC"/>
</dbReference>
<keyword evidence="2" id="KW-0808">Transferase</keyword>
<reference evidence="2 3" key="1">
    <citation type="submission" date="2020-07" db="EMBL/GenBank/DDBJ databases">
        <title>Genomic Encyclopedia of Type Strains, Phase IV (KMG-V): Genome sequencing to study the core and pangenomes of soil and plant-associated prokaryotes.</title>
        <authorList>
            <person name="Whitman W."/>
        </authorList>
    </citation>
    <scope>NUCLEOTIDE SEQUENCE [LARGE SCALE GENOMIC DNA]</scope>
    <source>
        <strain evidence="2 3">AN3</strain>
    </source>
</reference>
<dbReference type="Proteomes" id="UP000549052">
    <property type="component" value="Unassembled WGS sequence"/>
</dbReference>
<dbReference type="InterPro" id="IPR016181">
    <property type="entry name" value="Acyl_CoA_acyltransferase"/>
</dbReference>
<dbReference type="Pfam" id="PF13420">
    <property type="entry name" value="Acetyltransf_4"/>
    <property type="match status" value="1"/>
</dbReference>
<gene>
    <name evidence="2" type="ORF">FHW16_004534</name>
</gene>
<protein>
    <submittedName>
        <fullName evidence="2">Phosphinothricin acetyltransferase</fullName>
        <ecNumber evidence="2">2.3.1.183</ecNumber>
    </submittedName>
</protein>
<organism evidence="2 3">
    <name type="scientific">Phyllobacterium myrsinacearum</name>
    <dbReference type="NCBI Taxonomy" id="28101"/>
    <lineage>
        <taxon>Bacteria</taxon>
        <taxon>Pseudomonadati</taxon>
        <taxon>Pseudomonadota</taxon>
        <taxon>Alphaproteobacteria</taxon>
        <taxon>Hyphomicrobiales</taxon>
        <taxon>Phyllobacteriaceae</taxon>
        <taxon>Phyllobacterium</taxon>
    </lineage>
</organism>
<dbReference type="PROSITE" id="PS51186">
    <property type="entry name" value="GNAT"/>
    <property type="match status" value="1"/>
</dbReference>
<keyword evidence="2" id="KW-0012">Acyltransferase</keyword>